<keyword evidence="1" id="KW-0547">Nucleotide-binding</keyword>
<accession>A0A382IG65</accession>
<dbReference type="GO" id="GO:0009380">
    <property type="term" value="C:excinuclease repair complex"/>
    <property type="evidence" value="ECO:0007669"/>
    <property type="project" value="InterPro"/>
</dbReference>
<dbReference type="Gene3D" id="3.30.2060.10">
    <property type="entry name" value="Penicillin-binding protein 1b domain"/>
    <property type="match status" value="1"/>
</dbReference>
<organism evidence="4">
    <name type="scientific">marine metagenome</name>
    <dbReference type="NCBI Taxonomy" id="408172"/>
    <lineage>
        <taxon>unclassified sequences</taxon>
        <taxon>metagenomes</taxon>
        <taxon>ecological metagenomes</taxon>
    </lineage>
</organism>
<dbReference type="PANTHER" id="PTHR24029:SF1">
    <property type="entry name" value="TRANSCRIPTION-REPAIR-COUPLING FACTOR"/>
    <property type="match status" value="1"/>
</dbReference>
<evidence type="ECO:0000313" key="4">
    <source>
        <dbReference type="EMBL" id="SVB98335.1"/>
    </source>
</evidence>
<dbReference type="GO" id="GO:0003677">
    <property type="term" value="F:DNA binding"/>
    <property type="evidence" value="ECO:0007669"/>
    <property type="project" value="InterPro"/>
</dbReference>
<dbReference type="InterPro" id="IPR027417">
    <property type="entry name" value="P-loop_NTPase"/>
</dbReference>
<dbReference type="AlphaFoldDB" id="A0A382IG65"/>
<dbReference type="SUPFAM" id="SSF52540">
    <property type="entry name" value="P-loop containing nucleoside triphosphate hydrolases"/>
    <property type="match status" value="1"/>
</dbReference>
<evidence type="ECO:0000256" key="1">
    <source>
        <dbReference type="ARBA" id="ARBA00022741"/>
    </source>
</evidence>
<dbReference type="EMBL" id="UINC01067040">
    <property type="protein sequence ID" value="SVB98335.1"/>
    <property type="molecule type" value="Genomic_DNA"/>
</dbReference>
<name>A0A382IG65_9ZZZZ</name>
<feature type="domain" description="UvrB interaction" evidence="3">
    <location>
        <begin position="145"/>
        <end position="232"/>
    </location>
</feature>
<keyword evidence="2" id="KW-0067">ATP-binding</keyword>
<sequence length="277" mass="30558">VKPSRAEKPNIFSESDLQSAALRDCLSGLISKRGAVGVDLPSAQAFLVALVWGQVGGSLAVVVDSDNNHSSLFINDCLNLFGDDLYLFPPFLDAPSIVPGFFSKDRHYFDRSYRQLFQQSSGVFLATQASVSYSVGGDDGDAMFLRLKKDSRVIIGEVVRRLARWGYESTDRCVSANTYSVRGGILDIFPSYSKRPLRFEFLSNKIESIRIFDPETQLSVGRRDRVEIQKPANHVGSGFSVALSAALERRTKNILYITSEAVSPSPSVAARSLHYCE</sequence>
<feature type="non-terminal residue" evidence="4">
    <location>
        <position position="1"/>
    </location>
</feature>
<dbReference type="GO" id="GO:0016887">
    <property type="term" value="F:ATP hydrolysis activity"/>
    <property type="evidence" value="ECO:0007669"/>
    <property type="project" value="InterPro"/>
</dbReference>
<dbReference type="GO" id="GO:0005524">
    <property type="term" value="F:ATP binding"/>
    <property type="evidence" value="ECO:0007669"/>
    <property type="project" value="UniProtKB-KW"/>
</dbReference>
<reference evidence="4" key="1">
    <citation type="submission" date="2018-05" db="EMBL/GenBank/DDBJ databases">
        <authorList>
            <person name="Lanie J.A."/>
            <person name="Ng W.-L."/>
            <person name="Kazmierczak K.M."/>
            <person name="Andrzejewski T.M."/>
            <person name="Davidsen T.M."/>
            <person name="Wayne K.J."/>
            <person name="Tettelin H."/>
            <person name="Glass J.I."/>
            <person name="Rusch D."/>
            <person name="Podicherti R."/>
            <person name="Tsui H.-C.T."/>
            <person name="Winkler M.E."/>
        </authorList>
    </citation>
    <scope>NUCLEOTIDE SEQUENCE</scope>
</reference>
<dbReference type="GO" id="GO:0006289">
    <property type="term" value="P:nucleotide-excision repair"/>
    <property type="evidence" value="ECO:0007669"/>
    <property type="project" value="InterPro"/>
</dbReference>
<dbReference type="InterPro" id="IPR041471">
    <property type="entry name" value="UvrB_inter"/>
</dbReference>
<evidence type="ECO:0000256" key="2">
    <source>
        <dbReference type="ARBA" id="ARBA00022840"/>
    </source>
</evidence>
<dbReference type="Pfam" id="PF17757">
    <property type="entry name" value="UvrB_inter"/>
    <property type="match status" value="1"/>
</dbReference>
<dbReference type="PANTHER" id="PTHR24029">
    <property type="entry name" value="UVRABC SYSTEM PROTEIN B"/>
    <property type="match status" value="1"/>
</dbReference>
<feature type="non-terminal residue" evidence="4">
    <location>
        <position position="277"/>
    </location>
</feature>
<dbReference type="InterPro" id="IPR004807">
    <property type="entry name" value="UvrB"/>
</dbReference>
<proteinExistence type="predicted"/>
<evidence type="ECO:0000259" key="3">
    <source>
        <dbReference type="Pfam" id="PF17757"/>
    </source>
</evidence>
<protein>
    <recommendedName>
        <fullName evidence="3">UvrB interaction domain-containing protein</fullName>
    </recommendedName>
</protein>
<dbReference type="Gene3D" id="3.40.50.11180">
    <property type="match status" value="1"/>
</dbReference>
<gene>
    <name evidence="4" type="ORF">METZ01_LOCUS251189</name>
</gene>